<protein>
    <submittedName>
        <fullName evidence="1">Uncharacterized protein</fullName>
    </submittedName>
</protein>
<evidence type="ECO:0000313" key="1">
    <source>
        <dbReference type="EMBL" id="MFD1990056.1"/>
    </source>
</evidence>
<dbReference type="Proteomes" id="UP001597403">
    <property type="component" value="Unassembled WGS sequence"/>
</dbReference>
<reference evidence="2" key="1">
    <citation type="journal article" date="2019" name="Int. J. Syst. Evol. Microbiol.">
        <title>The Global Catalogue of Microorganisms (GCM) 10K type strain sequencing project: providing services to taxonomists for standard genome sequencing and annotation.</title>
        <authorList>
            <consortium name="The Broad Institute Genomics Platform"/>
            <consortium name="The Broad Institute Genome Sequencing Center for Infectious Disease"/>
            <person name="Wu L."/>
            <person name="Ma J."/>
        </authorList>
    </citation>
    <scope>NUCLEOTIDE SEQUENCE [LARGE SCALE GENOMIC DNA]</scope>
    <source>
        <strain evidence="2">CGMCC 1.15067</strain>
    </source>
</reference>
<proteinExistence type="predicted"/>
<dbReference type="RefSeq" id="WP_204823765.1">
    <property type="nucleotide sequence ID" value="NZ_JBHUGF010000010.1"/>
</dbReference>
<evidence type="ECO:0000313" key="2">
    <source>
        <dbReference type="Proteomes" id="UP001597403"/>
    </source>
</evidence>
<sequence length="68" mass="7915">MTKRKAKVADTIVIVKSRDYRYKAGDKFYVRRVQDNKTLRPGDVYAVPDGELNKPLLLILKDEYEVLT</sequence>
<keyword evidence="2" id="KW-1185">Reference proteome</keyword>
<accession>A0ABW4UUD5</accession>
<organism evidence="1 2">
    <name type="scientific">Paenibacillus nicotianae</name>
    <dbReference type="NCBI Taxonomy" id="1526551"/>
    <lineage>
        <taxon>Bacteria</taxon>
        <taxon>Bacillati</taxon>
        <taxon>Bacillota</taxon>
        <taxon>Bacilli</taxon>
        <taxon>Bacillales</taxon>
        <taxon>Paenibacillaceae</taxon>
        <taxon>Paenibacillus</taxon>
    </lineage>
</organism>
<dbReference type="EMBL" id="JBHUGF010000010">
    <property type="protein sequence ID" value="MFD1990056.1"/>
    <property type="molecule type" value="Genomic_DNA"/>
</dbReference>
<name>A0ABW4UUD5_9BACL</name>
<comment type="caution">
    <text evidence="1">The sequence shown here is derived from an EMBL/GenBank/DDBJ whole genome shotgun (WGS) entry which is preliminary data.</text>
</comment>
<gene>
    <name evidence="1" type="ORF">ACFSGI_08800</name>
</gene>